<comment type="similarity">
    <text evidence="14">Belongs to the MurCDEF family.</text>
</comment>
<evidence type="ECO:0000256" key="7">
    <source>
        <dbReference type="ARBA" id="ARBA00022741"/>
    </source>
</evidence>
<keyword evidence="4 14" id="KW-0963">Cytoplasm</keyword>
<evidence type="ECO:0000256" key="14">
    <source>
        <dbReference type="HAMAP-Rule" id="MF_00046"/>
    </source>
</evidence>
<keyword evidence="19" id="KW-1185">Reference proteome</keyword>
<evidence type="ECO:0000256" key="2">
    <source>
        <dbReference type="ARBA" id="ARBA00004752"/>
    </source>
</evidence>
<keyword evidence="10 14" id="KW-0573">Peptidoglycan synthesis</keyword>
<comment type="function">
    <text evidence="14">Cell wall formation.</text>
</comment>
<keyword evidence="5 14" id="KW-0436">Ligase</keyword>
<evidence type="ECO:0000256" key="10">
    <source>
        <dbReference type="ARBA" id="ARBA00022984"/>
    </source>
</evidence>
<dbReference type="InterPro" id="IPR013221">
    <property type="entry name" value="Mur_ligase_cen"/>
</dbReference>
<dbReference type="SUPFAM" id="SSF53244">
    <property type="entry name" value="MurD-like peptide ligases, peptide-binding domain"/>
    <property type="match status" value="1"/>
</dbReference>
<feature type="domain" description="Mur ligase central" evidence="17">
    <location>
        <begin position="106"/>
        <end position="289"/>
    </location>
</feature>
<dbReference type="RefSeq" id="WP_246351166.1">
    <property type="nucleotide sequence ID" value="NZ_JACHHG010000004.1"/>
</dbReference>
<dbReference type="SUPFAM" id="SSF53623">
    <property type="entry name" value="MurD-like peptide ligases, catalytic domain"/>
    <property type="match status" value="1"/>
</dbReference>
<keyword evidence="11 14" id="KW-0131">Cell cycle</keyword>
<dbReference type="EC" id="6.3.2.8" evidence="3 14"/>
<dbReference type="UniPathway" id="UPA00219"/>
<dbReference type="NCBIfam" id="TIGR01082">
    <property type="entry name" value="murC"/>
    <property type="match status" value="1"/>
</dbReference>
<comment type="catalytic activity">
    <reaction evidence="13 14">
        <text>UDP-N-acetyl-alpha-D-muramate + L-alanine + ATP = UDP-N-acetyl-alpha-D-muramoyl-L-alanine + ADP + phosphate + H(+)</text>
        <dbReference type="Rhea" id="RHEA:23372"/>
        <dbReference type="ChEBI" id="CHEBI:15378"/>
        <dbReference type="ChEBI" id="CHEBI:30616"/>
        <dbReference type="ChEBI" id="CHEBI:43474"/>
        <dbReference type="ChEBI" id="CHEBI:57972"/>
        <dbReference type="ChEBI" id="CHEBI:70757"/>
        <dbReference type="ChEBI" id="CHEBI:83898"/>
        <dbReference type="ChEBI" id="CHEBI:456216"/>
        <dbReference type="EC" id="6.3.2.8"/>
    </reaction>
</comment>
<evidence type="ECO:0000256" key="1">
    <source>
        <dbReference type="ARBA" id="ARBA00004496"/>
    </source>
</evidence>
<dbReference type="GO" id="GO:0051301">
    <property type="term" value="P:cell division"/>
    <property type="evidence" value="ECO:0007669"/>
    <property type="project" value="UniProtKB-KW"/>
</dbReference>
<keyword evidence="8 14" id="KW-0067">ATP-binding</keyword>
<gene>
    <name evidence="14" type="primary">murC</name>
    <name evidence="18" type="ORF">HNR42_001425</name>
</gene>
<dbReference type="InterPro" id="IPR036565">
    <property type="entry name" value="Mur-like_cat_sf"/>
</dbReference>
<dbReference type="InterPro" id="IPR000713">
    <property type="entry name" value="Mur_ligase_N"/>
</dbReference>
<organism evidence="18 19">
    <name type="scientific">Deinobacterium chartae</name>
    <dbReference type="NCBI Taxonomy" id="521158"/>
    <lineage>
        <taxon>Bacteria</taxon>
        <taxon>Thermotogati</taxon>
        <taxon>Deinococcota</taxon>
        <taxon>Deinococci</taxon>
        <taxon>Deinococcales</taxon>
        <taxon>Deinococcaceae</taxon>
        <taxon>Deinobacterium</taxon>
    </lineage>
</organism>
<evidence type="ECO:0000259" key="16">
    <source>
        <dbReference type="Pfam" id="PF02875"/>
    </source>
</evidence>
<dbReference type="GO" id="GO:0008360">
    <property type="term" value="P:regulation of cell shape"/>
    <property type="evidence" value="ECO:0007669"/>
    <property type="project" value="UniProtKB-KW"/>
</dbReference>
<dbReference type="Pfam" id="PF02875">
    <property type="entry name" value="Mur_ligase_C"/>
    <property type="match status" value="1"/>
</dbReference>
<dbReference type="PANTHER" id="PTHR43445">
    <property type="entry name" value="UDP-N-ACETYLMURAMATE--L-ALANINE LIGASE-RELATED"/>
    <property type="match status" value="1"/>
</dbReference>
<name>A0A841I1R4_9DEIO</name>
<dbReference type="InterPro" id="IPR050061">
    <property type="entry name" value="MurCDEF_pg_biosynth"/>
</dbReference>
<dbReference type="Gene3D" id="3.40.1190.10">
    <property type="entry name" value="Mur-like, catalytic domain"/>
    <property type="match status" value="1"/>
</dbReference>
<feature type="domain" description="Mur ligase C-terminal" evidence="16">
    <location>
        <begin position="311"/>
        <end position="440"/>
    </location>
</feature>
<dbReference type="Pfam" id="PF08245">
    <property type="entry name" value="Mur_ligase_M"/>
    <property type="match status" value="1"/>
</dbReference>
<dbReference type="Proteomes" id="UP000569951">
    <property type="component" value="Unassembled WGS sequence"/>
</dbReference>
<dbReference type="Gene3D" id="3.90.190.20">
    <property type="entry name" value="Mur ligase, C-terminal domain"/>
    <property type="match status" value="1"/>
</dbReference>
<accession>A0A841I1R4</accession>
<dbReference type="HAMAP" id="MF_00046">
    <property type="entry name" value="MurC"/>
    <property type="match status" value="1"/>
</dbReference>
<dbReference type="InterPro" id="IPR036615">
    <property type="entry name" value="Mur_ligase_C_dom_sf"/>
</dbReference>
<keyword evidence="9 14" id="KW-0133">Cell shape</keyword>
<dbReference type="GO" id="GO:0005524">
    <property type="term" value="F:ATP binding"/>
    <property type="evidence" value="ECO:0007669"/>
    <property type="project" value="UniProtKB-UniRule"/>
</dbReference>
<dbReference type="GO" id="GO:0005737">
    <property type="term" value="C:cytoplasm"/>
    <property type="evidence" value="ECO:0007669"/>
    <property type="project" value="UniProtKB-SubCell"/>
</dbReference>
<evidence type="ECO:0000259" key="17">
    <source>
        <dbReference type="Pfam" id="PF08245"/>
    </source>
</evidence>
<evidence type="ECO:0000256" key="6">
    <source>
        <dbReference type="ARBA" id="ARBA00022618"/>
    </source>
</evidence>
<evidence type="ECO:0000313" key="19">
    <source>
        <dbReference type="Proteomes" id="UP000569951"/>
    </source>
</evidence>
<evidence type="ECO:0000256" key="5">
    <source>
        <dbReference type="ARBA" id="ARBA00022598"/>
    </source>
</evidence>
<dbReference type="GO" id="GO:0009252">
    <property type="term" value="P:peptidoglycan biosynthetic process"/>
    <property type="evidence" value="ECO:0007669"/>
    <property type="project" value="UniProtKB-UniRule"/>
</dbReference>
<keyword evidence="7 14" id="KW-0547">Nucleotide-binding</keyword>
<dbReference type="AlphaFoldDB" id="A0A841I1R4"/>
<dbReference type="Pfam" id="PF01225">
    <property type="entry name" value="Mur_ligase"/>
    <property type="match status" value="1"/>
</dbReference>
<keyword evidence="6 14" id="KW-0132">Cell division</keyword>
<reference evidence="18 19" key="1">
    <citation type="submission" date="2020-08" db="EMBL/GenBank/DDBJ databases">
        <title>Genomic Encyclopedia of Type Strains, Phase IV (KMG-IV): sequencing the most valuable type-strain genomes for metagenomic binning, comparative biology and taxonomic classification.</title>
        <authorList>
            <person name="Goeker M."/>
        </authorList>
    </citation>
    <scope>NUCLEOTIDE SEQUENCE [LARGE SCALE GENOMIC DNA]</scope>
    <source>
        <strain evidence="18 19">DSM 21458</strain>
    </source>
</reference>
<dbReference type="GO" id="GO:0071555">
    <property type="term" value="P:cell wall organization"/>
    <property type="evidence" value="ECO:0007669"/>
    <property type="project" value="UniProtKB-KW"/>
</dbReference>
<evidence type="ECO:0000256" key="8">
    <source>
        <dbReference type="ARBA" id="ARBA00022840"/>
    </source>
</evidence>
<dbReference type="GO" id="GO:0008763">
    <property type="term" value="F:UDP-N-acetylmuramate-L-alanine ligase activity"/>
    <property type="evidence" value="ECO:0007669"/>
    <property type="project" value="UniProtKB-UniRule"/>
</dbReference>
<evidence type="ECO:0000256" key="3">
    <source>
        <dbReference type="ARBA" id="ARBA00012211"/>
    </source>
</evidence>
<dbReference type="Gene3D" id="3.40.50.720">
    <property type="entry name" value="NAD(P)-binding Rossmann-like Domain"/>
    <property type="match status" value="1"/>
</dbReference>
<dbReference type="SUPFAM" id="SSF51984">
    <property type="entry name" value="MurCD N-terminal domain"/>
    <property type="match status" value="1"/>
</dbReference>
<keyword evidence="12 14" id="KW-0961">Cell wall biogenesis/degradation</keyword>
<comment type="subcellular location">
    <subcellularLocation>
        <location evidence="1 14">Cytoplasm</location>
    </subcellularLocation>
</comment>
<sequence length="454" mass="48220">MHFHMMAICGIGVSGLARLLHARGHQVSGCDAHVTGPAEELRALGIEVLEGHSPSHVHRGVDALVISTAIPDDHPEVLEAKARGLKVSRRIEVLGELLRERVSVGVAGTHGKTTTSSMIAAALLGAGLDPAALIGGIVPELNDSNARVGQGPLVAEVDESDPLFAHLAPSIAVITNAEDDHVALPGETRQNYHASLEALMDAFRAYARGAGSVVYCADWPGLEALTAGARERVSYGTCETADYRAVNIEHGALGVAFDALRGQQVLGRVLLSIPGEHNVLNALAAVAVADRLGADFARVAEALSRFKGAGRRWQHIGSLGGALVIDDYAHHPTEVAATLSAARRSGRRVRVVFQPHRYLRTAQVWPRFAEELRLADEVILLDVYGAGEAPIAGVHSERIRERMHELGFEAVSYAPTQQDAITRLLSSLGDTDLIITMGAGDVWKVGPALLQESA</sequence>
<evidence type="ECO:0000259" key="15">
    <source>
        <dbReference type="Pfam" id="PF01225"/>
    </source>
</evidence>
<dbReference type="InterPro" id="IPR004101">
    <property type="entry name" value="Mur_ligase_C"/>
</dbReference>
<evidence type="ECO:0000256" key="4">
    <source>
        <dbReference type="ARBA" id="ARBA00022490"/>
    </source>
</evidence>
<evidence type="ECO:0000256" key="9">
    <source>
        <dbReference type="ARBA" id="ARBA00022960"/>
    </source>
</evidence>
<feature type="domain" description="Mur ligase N-terminal catalytic" evidence="15">
    <location>
        <begin position="2"/>
        <end position="100"/>
    </location>
</feature>
<comment type="caution">
    <text evidence="18">The sequence shown here is derived from an EMBL/GenBank/DDBJ whole genome shotgun (WGS) entry which is preliminary data.</text>
</comment>
<feature type="binding site" evidence="14">
    <location>
        <begin position="108"/>
        <end position="114"/>
    </location>
    <ligand>
        <name>ATP</name>
        <dbReference type="ChEBI" id="CHEBI:30616"/>
    </ligand>
</feature>
<comment type="pathway">
    <text evidence="2 14">Cell wall biogenesis; peptidoglycan biosynthesis.</text>
</comment>
<protein>
    <recommendedName>
        <fullName evidence="3 14">UDP-N-acetylmuramate--L-alanine ligase</fullName>
        <ecNumber evidence="3 14">6.3.2.8</ecNumber>
    </recommendedName>
    <alternativeName>
        <fullName evidence="14">UDP-N-acetylmuramoyl-L-alanine synthetase</fullName>
    </alternativeName>
</protein>
<evidence type="ECO:0000256" key="11">
    <source>
        <dbReference type="ARBA" id="ARBA00023306"/>
    </source>
</evidence>
<proteinExistence type="inferred from homology"/>
<dbReference type="EMBL" id="JACHHG010000004">
    <property type="protein sequence ID" value="MBB6098002.1"/>
    <property type="molecule type" value="Genomic_DNA"/>
</dbReference>
<evidence type="ECO:0000313" key="18">
    <source>
        <dbReference type="EMBL" id="MBB6098002.1"/>
    </source>
</evidence>
<dbReference type="PANTHER" id="PTHR43445:SF3">
    <property type="entry name" value="UDP-N-ACETYLMURAMATE--L-ALANINE LIGASE"/>
    <property type="match status" value="1"/>
</dbReference>
<evidence type="ECO:0000256" key="12">
    <source>
        <dbReference type="ARBA" id="ARBA00023316"/>
    </source>
</evidence>
<dbReference type="InterPro" id="IPR005758">
    <property type="entry name" value="UDP-N-AcMur_Ala_ligase_MurC"/>
</dbReference>
<evidence type="ECO:0000256" key="13">
    <source>
        <dbReference type="ARBA" id="ARBA00047833"/>
    </source>
</evidence>